<feature type="compositionally biased region" description="Acidic residues" evidence="1">
    <location>
        <begin position="113"/>
        <end position="122"/>
    </location>
</feature>
<name>A0ABR2EER6_9ROSI</name>
<protein>
    <submittedName>
        <fullName evidence="2">Uncharacterized protein</fullName>
    </submittedName>
</protein>
<gene>
    <name evidence="2" type="ORF">V6N12_042429</name>
</gene>
<comment type="caution">
    <text evidence="2">The sequence shown here is derived from an EMBL/GenBank/DDBJ whole genome shotgun (WGS) entry which is preliminary data.</text>
</comment>
<dbReference type="Proteomes" id="UP001472677">
    <property type="component" value="Unassembled WGS sequence"/>
</dbReference>
<evidence type="ECO:0000313" key="3">
    <source>
        <dbReference type="Proteomes" id="UP001472677"/>
    </source>
</evidence>
<feature type="compositionally biased region" description="Polar residues" evidence="1">
    <location>
        <begin position="86"/>
        <end position="98"/>
    </location>
</feature>
<accession>A0ABR2EER6</accession>
<dbReference type="EMBL" id="JBBPBM010000015">
    <property type="protein sequence ID" value="KAK8559146.1"/>
    <property type="molecule type" value="Genomic_DNA"/>
</dbReference>
<feature type="compositionally biased region" description="Polar residues" evidence="1">
    <location>
        <begin position="123"/>
        <end position="136"/>
    </location>
</feature>
<feature type="compositionally biased region" description="Basic and acidic residues" evidence="1">
    <location>
        <begin position="102"/>
        <end position="112"/>
    </location>
</feature>
<evidence type="ECO:0000256" key="1">
    <source>
        <dbReference type="SAM" id="MobiDB-lite"/>
    </source>
</evidence>
<reference evidence="2 3" key="1">
    <citation type="journal article" date="2024" name="G3 (Bethesda)">
        <title>Genome assembly of Hibiscus sabdariffa L. provides insights into metabolisms of medicinal natural products.</title>
        <authorList>
            <person name="Kim T."/>
        </authorList>
    </citation>
    <scope>NUCLEOTIDE SEQUENCE [LARGE SCALE GENOMIC DNA]</scope>
    <source>
        <strain evidence="2">TK-2024</strain>
        <tissue evidence="2">Old leaves</tissue>
    </source>
</reference>
<proteinExistence type="predicted"/>
<evidence type="ECO:0000313" key="2">
    <source>
        <dbReference type="EMBL" id="KAK8559146.1"/>
    </source>
</evidence>
<feature type="region of interest" description="Disordered" evidence="1">
    <location>
        <begin position="59"/>
        <end position="137"/>
    </location>
</feature>
<sequence length="164" mass="19094">MLANLPRTRHVHLYLVEEEIPKQTKNELVNKHVSEDAFEQAETKFMFTKPSIELQVETFSEDVFEQRETEHYTEPQAEPQIEPQAEPQTKQQVQTVSEASMEPEHEPSRFDDTEPDDSEDSDYNGSSRTNSVTSSFDDTDFQSRMCLNIMLMLKWILRVILGHT</sequence>
<feature type="compositionally biased region" description="Basic and acidic residues" evidence="1">
    <location>
        <begin position="64"/>
        <end position="73"/>
    </location>
</feature>
<organism evidence="2 3">
    <name type="scientific">Hibiscus sabdariffa</name>
    <name type="common">roselle</name>
    <dbReference type="NCBI Taxonomy" id="183260"/>
    <lineage>
        <taxon>Eukaryota</taxon>
        <taxon>Viridiplantae</taxon>
        <taxon>Streptophyta</taxon>
        <taxon>Embryophyta</taxon>
        <taxon>Tracheophyta</taxon>
        <taxon>Spermatophyta</taxon>
        <taxon>Magnoliopsida</taxon>
        <taxon>eudicotyledons</taxon>
        <taxon>Gunneridae</taxon>
        <taxon>Pentapetalae</taxon>
        <taxon>rosids</taxon>
        <taxon>malvids</taxon>
        <taxon>Malvales</taxon>
        <taxon>Malvaceae</taxon>
        <taxon>Malvoideae</taxon>
        <taxon>Hibiscus</taxon>
    </lineage>
</organism>
<keyword evidence="3" id="KW-1185">Reference proteome</keyword>